<dbReference type="EMBL" id="LXQA010102418">
    <property type="protein sequence ID" value="MCI16780.1"/>
    <property type="molecule type" value="Genomic_DNA"/>
</dbReference>
<protein>
    <submittedName>
        <fullName evidence="1">YrdC domain-containing protein mitochondrial-like</fullName>
    </submittedName>
</protein>
<comment type="caution">
    <text evidence="1">The sequence shown here is derived from an EMBL/GenBank/DDBJ whole genome shotgun (WGS) entry which is preliminary data.</text>
</comment>
<accession>A0A392PZ92</accession>
<sequence length="73" mass="7800">GFSKNMAWSMDSGDLGLEVNVGVVHPATDAYAAEAVEALKAGKVNRVCSTIFYIGGMKIIGNHRAMKSKKENN</sequence>
<evidence type="ECO:0000313" key="1">
    <source>
        <dbReference type="EMBL" id="MCI16780.1"/>
    </source>
</evidence>
<proteinExistence type="predicted"/>
<name>A0A392PZ92_9FABA</name>
<evidence type="ECO:0000313" key="2">
    <source>
        <dbReference type="Proteomes" id="UP000265520"/>
    </source>
</evidence>
<keyword evidence="2" id="KW-1185">Reference proteome</keyword>
<organism evidence="1 2">
    <name type="scientific">Trifolium medium</name>
    <dbReference type="NCBI Taxonomy" id="97028"/>
    <lineage>
        <taxon>Eukaryota</taxon>
        <taxon>Viridiplantae</taxon>
        <taxon>Streptophyta</taxon>
        <taxon>Embryophyta</taxon>
        <taxon>Tracheophyta</taxon>
        <taxon>Spermatophyta</taxon>
        <taxon>Magnoliopsida</taxon>
        <taxon>eudicotyledons</taxon>
        <taxon>Gunneridae</taxon>
        <taxon>Pentapetalae</taxon>
        <taxon>rosids</taxon>
        <taxon>fabids</taxon>
        <taxon>Fabales</taxon>
        <taxon>Fabaceae</taxon>
        <taxon>Papilionoideae</taxon>
        <taxon>50 kb inversion clade</taxon>
        <taxon>NPAAA clade</taxon>
        <taxon>Hologalegina</taxon>
        <taxon>IRL clade</taxon>
        <taxon>Trifolieae</taxon>
        <taxon>Trifolium</taxon>
    </lineage>
</organism>
<feature type="non-terminal residue" evidence="1">
    <location>
        <position position="1"/>
    </location>
</feature>
<dbReference type="Proteomes" id="UP000265520">
    <property type="component" value="Unassembled WGS sequence"/>
</dbReference>
<reference evidence="1 2" key="1">
    <citation type="journal article" date="2018" name="Front. Plant Sci.">
        <title>Red Clover (Trifolium pratense) and Zigzag Clover (T. medium) - A Picture of Genomic Similarities and Differences.</title>
        <authorList>
            <person name="Dluhosova J."/>
            <person name="Istvanek J."/>
            <person name="Nedelnik J."/>
            <person name="Repkova J."/>
        </authorList>
    </citation>
    <scope>NUCLEOTIDE SEQUENCE [LARGE SCALE GENOMIC DNA]</scope>
    <source>
        <strain evidence="2">cv. 10/8</strain>
        <tissue evidence="1">Leaf</tissue>
    </source>
</reference>
<dbReference type="AlphaFoldDB" id="A0A392PZ92"/>